<dbReference type="GO" id="GO:0071555">
    <property type="term" value="P:cell wall organization"/>
    <property type="evidence" value="ECO:0007669"/>
    <property type="project" value="UniProtKB-KW"/>
</dbReference>
<dbReference type="PANTHER" id="PTHR23132">
    <property type="entry name" value="D-ALANINE--D-ALANINE LIGASE"/>
    <property type="match status" value="1"/>
</dbReference>
<dbReference type="EC" id="6.3.2.4" evidence="5 14"/>
<dbReference type="Pfam" id="PF07478">
    <property type="entry name" value="Dala_Dala_lig_C"/>
    <property type="match status" value="1"/>
</dbReference>
<dbReference type="NCBIfam" id="TIGR01205">
    <property type="entry name" value="D_ala_D_alaTIGR"/>
    <property type="match status" value="1"/>
</dbReference>
<feature type="binding site" evidence="16">
    <location>
        <position position="274"/>
    </location>
    <ligand>
        <name>Mg(2+)</name>
        <dbReference type="ChEBI" id="CHEBI:18420"/>
        <label>2</label>
    </ligand>
</feature>
<feature type="binding site" evidence="16">
    <location>
        <position position="272"/>
    </location>
    <ligand>
        <name>Mg(2+)</name>
        <dbReference type="ChEBI" id="CHEBI:18420"/>
        <label>2</label>
    </ligand>
</feature>
<keyword evidence="16" id="KW-0479">Metal-binding</keyword>
<dbReference type="GO" id="GO:0009252">
    <property type="term" value="P:peptidoglycan biosynthetic process"/>
    <property type="evidence" value="ECO:0007669"/>
    <property type="project" value="UniProtKB-UniRule"/>
</dbReference>
<dbReference type="InterPro" id="IPR005905">
    <property type="entry name" value="D_ala_D_ala"/>
</dbReference>
<comment type="catalytic activity">
    <reaction evidence="13 14">
        <text>2 D-alanine + ATP = D-alanyl-D-alanine + ADP + phosphate + H(+)</text>
        <dbReference type="Rhea" id="RHEA:11224"/>
        <dbReference type="ChEBI" id="CHEBI:15378"/>
        <dbReference type="ChEBI" id="CHEBI:30616"/>
        <dbReference type="ChEBI" id="CHEBI:43474"/>
        <dbReference type="ChEBI" id="CHEBI:57416"/>
        <dbReference type="ChEBI" id="CHEBI:57822"/>
        <dbReference type="ChEBI" id="CHEBI:456216"/>
        <dbReference type="EC" id="6.3.2.4"/>
    </reaction>
</comment>
<evidence type="ECO:0000256" key="6">
    <source>
        <dbReference type="ARBA" id="ARBA00022490"/>
    </source>
</evidence>
<dbReference type="GO" id="GO:0046872">
    <property type="term" value="F:metal ion binding"/>
    <property type="evidence" value="ECO:0007669"/>
    <property type="project" value="UniProtKB-KW"/>
</dbReference>
<comment type="cofactor">
    <cofactor evidence="1">
        <name>Mn(2+)</name>
        <dbReference type="ChEBI" id="CHEBI:29035"/>
    </cofactor>
</comment>
<reference evidence="19 20" key="1">
    <citation type="journal article" date="2015" name="Phytopathology">
        <title>Genomes of Candidatus Liberibacter solanacearum haplotype A from New Zealand and the USA suggest significant genome plasticity in the species.</title>
        <authorList>
            <person name="Thompson S.M."/>
            <person name="Johnson C.P."/>
            <person name="Lu A.Y."/>
            <person name="Frampton R.A."/>
            <person name="Sullivan K.L."/>
            <person name="Fiers M.W."/>
            <person name="Crowhurst R.N."/>
            <person name="Pitman A.R."/>
            <person name="Scott I."/>
            <person name="Gudmestad N.C."/>
            <person name="Smith G.R."/>
        </authorList>
    </citation>
    <scope>NUCLEOTIDE SEQUENCE [LARGE SCALE GENOMIC DNA]</scope>
    <source>
        <strain evidence="19 20">LsoNZ1</strain>
    </source>
</reference>
<dbReference type="InterPro" id="IPR013815">
    <property type="entry name" value="ATP_grasp_subdomain_1"/>
</dbReference>
<dbReference type="PIRSF" id="PIRSF039102">
    <property type="entry name" value="Ddl/VanB"/>
    <property type="match status" value="1"/>
</dbReference>
<keyword evidence="6 14" id="KW-0963">Cytoplasm</keyword>
<feature type="domain" description="ATP-grasp" evidence="18">
    <location>
        <begin position="108"/>
        <end position="305"/>
    </location>
</feature>
<comment type="pathway">
    <text evidence="14">Cell wall biogenesis; peptidoglycan biosynthesis.</text>
</comment>
<evidence type="ECO:0000256" key="14">
    <source>
        <dbReference type="HAMAP-Rule" id="MF_00047"/>
    </source>
</evidence>
<evidence type="ECO:0000256" key="3">
    <source>
        <dbReference type="ARBA" id="ARBA00004496"/>
    </source>
</evidence>
<protein>
    <recommendedName>
        <fullName evidence="5 14">D-alanine--D-alanine ligase</fullName>
        <ecNumber evidence="5 14">6.3.2.4</ecNumber>
    </recommendedName>
    <alternativeName>
        <fullName evidence="14">D-Ala-D-Ala ligase</fullName>
    </alternativeName>
    <alternativeName>
        <fullName evidence="14">D-alanylalanine synthetase</fullName>
    </alternativeName>
</protein>
<dbReference type="PANTHER" id="PTHR23132:SF23">
    <property type="entry name" value="D-ALANINE--D-ALANINE LIGASE B"/>
    <property type="match status" value="1"/>
</dbReference>
<evidence type="ECO:0000256" key="8">
    <source>
        <dbReference type="ARBA" id="ARBA00022741"/>
    </source>
</evidence>
<dbReference type="InterPro" id="IPR011095">
    <property type="entry name" value="Dala_Dala_lig_C"/>
</dbReference>
<dbReference type="Gene3D" id="3.30.470.20">
    <property type="entry name" value="ATP-grasp fold, B domain"/>
    <property type="match status" value="1"/>
</dbReference>
<dbReference type="NCBIfam" id="NF002378">
    <property type="entry name" value="PRK01372.1"/>
    <property type="match status" value="1"/>
</dbReference>
<dbReference type="GO" id="GO:0005524">
    <property type="term" value="F:ATP binding"/>
    <property type="evidence" value="ECO:0007669"/>
    <property type="project" value="UniProtKB-UniRule"/>
</dbReference>
<keyword evidence="10 14" id="KW-0133">Cell shape</keyword>
<proteinExistence type="inferred from homology"/>
<name>A0A094Z409_9HYPH</name>
<dbReference type="SUPFAM" id="SSF56059">
    <property type="entry name" value="Glutathione synthetase ATP-binding domain-like"/>
    <property type="match status" value="1"/>
</dbReference>
<evidence type="ECO:0000256" key="15">
    <source>
        <dbReference type="PIRSR" id="PIRSR039102-1"/>
    </source>
</evidence>
<comment type="cofactor">
    <cofactor evidence="16">
        <name>Mg(2+)</name>
        <dbReference type="ChEBI" id="CHEBI:18420"/>
    </cofactor>
    <cofactor evidence="16">
        <name>Mn(2+)</name>
        <dbReference type="ChEBI" id="CHEBI:29035"/>
    </cofactor>
    <text evidence="16">Binds 2 magnesium or manganese ions per subunit.</text>
</comment>
<keyword evidence="8 17" id="KW-0547">Nucleotide-binding</keyword>
<evidence type="ECO:0000256" key="11">
    <source>
        <dbReference type="ARBA" id="ARBA00022984"/>
    </source>
</evidence>
<evidence type="ECO:0000259" key="18">
    <source>
        <dbReference type="PROSITE" id="PS50975"/>
    </source>
</evidence>
<keyword evidence="20" id="KW-1185">Reference proteome</keyword>
<dbReference type="GO" id="GO:0008360">
    <property type="term" value="P:regulation of cell shape"/>
    <property type="evidence" value="ECO:0007669"/>
    <property type="project" value="UniProtKB-KW"/>
</dbReference>
<comment type="function">
    <text evidence="2 14">Cell wall formation.</text>
</comment>
<feature type="active site" evidence="15">
    <location>
        <position position="22"/>
    </location>
</feature>
<keyword evidence="11 14" id="KW-0573">Peptidoglycan synthesis</keyword>
<feature type="active site" evidence="15">
    <location>
        <position position="283"/>
    </location>
</feature>
<feature type="active site" evidence="15">
    <location>
        <position position="148"/>
    </location>
</feature>
<evidence type="ECO:0000313" key="20">
    <source>
        <dbReference type="Proteomes" id="UP000033731"/>
    </source>
</evidence>
<evidence type="ECO:0000256" key="12">
    <source>
        <dbReference type="ARBA" id="ARBA00023316"/>
    </source>
</evidence>
<keyword evidence="16" id="KW-0460">Magnesium</keyword>
<dbReference type="InterPro" id="IPR000291">
    <property type="entry name" value="D-Ala_lig_Van_CS"/>
</dbReference>
<dbReference type="PROSITE" id="PS00844">
    <property type="entry name" value="DALA_DALA_LIGASE_2"/>
    <property type="match status" value="1"/>
</dbReference>
<dbReference type="PROSITE" id="PS50975">
    <property type="entry name" value="ATP_GRASP"/>
    <property type="match status" value="1"/>
</dbReference>
<evidence type="ECO:0000313" key="19">
    <source>
        <dbReference type="EMBL" id="KJZ81680.1"/>
    </source>
</evidence>
<evidence type="ECO:0000256" key="10">
    <source>
        <dbReference type="ARBA" id="ARBA00022960"/>
    </source>
</evidence>
<evidence type="ECO:0000256" key="1">
    <source>
        <dbReference type="ARBA" id="ARBA00001936"/>
    </source>
</evidence>
<evidence type="ECO:0000256" key="7">
    <source>
        <dbReference type="ARBA" id="ARBA00022598"/>
    </source>
</evidence>
<dbReference type="InterPro" id="IPR016185">
    <property type="entry name" value="PreATP-grasp_dom_sf"/>
</dbReference>
<evidence type="ECO:0000256" key="13">
    <source>
        <dbReference type="ARBA" id="ARBA00047614"/>
    </source>
</evidence>
<keyword evidence="7 14" id="KW-0436">Ligase</keyword>
<accession>A0A094Z409</accession>
<evidence type="ECO:0000256" key="5">
    <source>
        <dbReference type="ARBA" id="ARBA00012216"/>
    </source>
</evidence>
<comment type="similarity">
    <text evidence="4 14">Belongs to the D-alanine--D-alanine ligase family.</text>
</comment>
<keyword evidence="16" id="KW-0464">Manganese</keyword>
<dbReference type="EMBL" id="JMTK01000002">
    <property type="protein sequence ID" value="KJZ81680.1"/>
    <property type="molecule type" value="Genomic_DNA"/>
</dbReference>
<feature type="binding site" evidence="16">
    <location>
        <position position="272"/>
    </location>
    <ligand>
        <name>Mg(2+)</name>
        <dbReference type="ChEBI" id="CHEBI:18420"/>
        <label>1</label>
    </ligand>
</feature>
<organism evidence="19 20">
    <name type="scientific">Candidatus Liberibacter solanacearum</name>
    <dbReference type="NCBI Taxonomy" id="556287"/>
    <lineage>
        <taxon>Bacteria</taxon>
        <taxon>Pseudomonadati</taxon>
        <taxon>Pseudomonadota</taxon>
        <taxon>Alphaproteobacteria</taxon>
        <taxon>Hyphomicrobiales</taxon>
        <taxon>Rhizobiaceae</taxon>
        <taxon>Liberibacter</taxon>
    </lineage>
</organism>
<dbReference type="AlphaFoldDB" id="A0A094Z409"/>
<dbReference type="UniPathway" id="UPA00219"/>
<evidence type="ECO:0000256" key="16">
    <source>
        <dbReference type="PIRSR" id="PIRSR039102-3"/>
    </source>
</evidence>
<feature type="binding site" evidence="16">
    <location>
        <position position="258"/>
    </location>
    <ligand>
        <name>Mg(2+)</name>
        <dbReference type="ChEBI" id="CHEBI:18420"/>
        <label>1</label>
    </ligand>
</feature>
<dbReference type="GO" id="GO:0005737">
    <property type="term" value="C:cytoplasm"/>
    <property type="evidence" value="ECO:0007669"/>
    <property type="project" value="UniProtKB-SubCell"/>
</dbReference>
<dbReference type="PATRIC" id="fig|556287.8.peg.356"/>
<comment type="subcellular location">
    <subcellularLocation>
        <location evidence="3 14">Cytoplasm</location>
    </subcellularLocation>
</comment>
<evidence type="ECO:0000256" key="4">
    <source>
        <dbReference type="ARBA" id="ARBA00010871"/>
    </source>
</evidence>
<dbReference type="Proteomes" id="UP000033731">
    <property type="component" value="Unassembled WGS sequence"/>
</dbReference>
<dbReference type="HAMAP" id="MF_00047">
    <property type="entry name" value="Dala_Dala_lig"/>
    <property type="match status" value="1"/>
</dbReference>
<dbReference type="Pfam" id="PF01820">
    <property type="entry name" value="Dala_Dala_lig_N"/>
    <property type="match status" value="1"/>
</dbReference>
<dbReference type="GO" id="GO:0008716">
    <property type="term" value="F:D-alanine-D-alanine ligase activity"/>
    <property type="evidence" value="ECO:0007669"/>
    <property type="project" value="UniProtKB-UniRule"/>
</dbReference>
<comment type="caution">
    <text evidence="19">The sequence shown here is derived from an EMBL/GenBank/DDBJ whole genome shotgun (WGS) entry which is preliminary data.</text>
</comment>
<dbReference type="InterPro" id="IPR011761">
    <property type="entry name" value="ATP-grasp"/>
</dbReference>
<gene>
    <name evidence="14" type="primary">ddl</name>
    <name evidence="19" type="ORF">DJ66_0402</name>
</gene>
<dbReference type="PROSITE" id="PS00843">
    <property type="entry name" value="DALA_DALA_LIGASE_1"/>
    <property type="match status" value="1"/>
</dbReference>
<evidence type="ECO:0000256" key="9">
    <source>
        <dbReference type="ARBA" id="ARBA00022840"/>
    </source>
</evidence>
<evidence type="ECO:0000256" key="2">
    <source>
        <dbReference type="ARBA" id="ARBA00003921"/>
    </source>
</evidence>
<dbReference type="Gene3D" id="3.40.50.20">
    <property type="match status" value="1"/>
</dbReference>
<dbReference type="SUPFAM" id="SSF52440">
    <property type="entry name" value="PreATP-grasp domain"/>
    <property type="match status" value="1"/>
</dbReference>
<evidence type="ECO:0000256" key="17">
    <source>
        <dbReference type="PROSITE-ProRule" id="PRU00409"/>
    </source>
</evidence>
<dbReference type="Gene3D" id="3.30.1490.20">
    <property type="entry name" value="ATP-grasp fold, A domain"/>
    <property type="match status" value="1"/>
</dbReference>
<keyword evidence="12 14" id="KW-0961">Cell wall biogenesis/degradation</keyword>
<sequence length="311" mass="34030">MVNKEEIKNKHVVVLMGGISSERDVSLLSGRVCAAALEDSGFKVTSIDVDRSIGLILSHLKPDIAFNALHGGFGEDGLIQSILEFLEIPYTHSGILASALSMDKMRAKKIVSSSGVSVCPSVLVNRITMDYQHVMSPPYIIKPLKGGSSLGVIVVKEGESVPLDLLQSSSWIHGDQLLVEQYINGIELTCGIMGEQALSVTEIVLQKSDYYNYGSKYSSSVSSHVLPANIPWSILQEVRRISVVAHQAIGCRGISRSDFIFDPVSKEIFWLEINTQPGMTNVSIFPEMAAYAGYSFRDLLLWMLEDASCSR</sequence>
<keyword evidence="9 17" id="KW-0067">ATP-binding</keyword>
<dbReference type="InterPro" id="IPR011127">
    <property type="entry name" value="Dala_Dala_lig_N"/>
</dbReference>